<comment type="caution">
    <text evidence="1">The sequence shown here is derived from an EMBL/GenBank/DDBJ whole genome shotgun (WGS) entry which is preliminary data.</text>
</comment>
<dbReference type="OrthoDB" id="3698544at2"/>
<keyword evidence="2" id="KW-1185">Reference proteome</keyword>
<dbReference type="InterPro" id="IPR009409">
    <property type="entry name" value="DUF1059"/>
</dbReference>
<protein>
    <submittedName>
        <fullName evidence="1">Putative small metal-binding protein</fullName>
    </submittedName>
</protein>
<accession>A0A543DP28</accession>
<evidence type="ECO:0000313" key="1">
    <source>
        <dbReference type="EMBL" id="TQM11094.1"/>
    </source>
</evidence>
<dbReference type="RefSeq" id="WP_142054955.1">
    <property type="nucleotide sequence ID" value="NZ_VFPA01000002.1"/>
</dbReference>
<reference evidence="1 2" key="1">
    <citation type="submission" date="2019-06" db="EMBL/GenBank/DDBJ databases">
        <title>Sequencing the genomes of 1000 actinobacteria strains.</title>
        <authorList>
            <person name="Klenk H.-P."/>
        </authorList>
    </citation>
    <scope>NUCLEOTIDE SEQUENCE [LARGE SCALE GENOMIC DNA]</scope>
    <source>
        <strain evidence="1 2">DSM 45301</strain>
    </source>
</reference>
<organism evidence="1 2">
    <name type="scientific">Pseudonocardia kunmingensis</name>
    <dbReference type="NCBI Taxonomy" id="630975"/>
    <lineage>
        <taxon>Bacteria</taxon>
        <taxon>Bacillati</taxon>
        <taxon>Actinomycetota</taxon>
        <taxon>Actinomycetes</taxon>
        <taxon>Pseudonocardiales</taxon>
        <taxon>Pseudonocardiaceae</taxon>
        <taxon>Pseudonocardia</taxon>
    </lineage>
</organism>
<sequence>MSYQFSCAAAGAVTCGCKVTASTEEELRTVLADHLAKKHKVKAPNETLLAHLVASATRTGSEPAA</sequence>
<dbReference type="EMBL" id="VFPA01000002">
    <property type="protein sequence ID" value="TQM11094.1"/>
    <property type="molecule type" value="Genomic_DNA"/>
</dbReference>
<proteinExistence type="predicted"/>
<dbReference type="Proteomes" id="UP000315677">
    <property type="component" value="Unassembled WGS sequence"/>
</dbReference>
<dbReference type="AlphaFoldDB" id="A0A543DP28"/>
<dbReference type="Pfam" id="PF06348">
    <property type="entry name" value="DUF1059"/>
    <property type="match status" value="1"/>
</dbReference>
<evidence type="ECO:0000313" key="2">
    <source>
        <dbReference type="Proteomes" id="UP000315677"/>
    </source>
</evidence>
<name>A0A543DP28_9PSEU</name>
<gene>
    <name evidence="1" type="ORF">FB558_3638</name>
</gene>